<feature type="region of interest" description="Disordered" evidence="1">
    <location>
        <begin position="1"/>
        <end position="25"/>
    </location>
</feature>
<feature type="region of interest" description="Disordered" evidence="1">
    <location>
        <begin position="42"/>
        <end position="81"/>
    </location>
</feature>
<evidence type="ECO:0000256" key="1">
    <source>
        <dbReference type="SAM" id="MobiDB-lite"/>
    </source>
</evidence>
<evidence type="ECO:0000313" key="3">
    <source>
        <dbReference type="Proteomes" id="UP000503447"/>
    </source>
</evidence>
<feature type="compositionally biased region" description="Low complexity" evidence="1">
    <location>
        <begin position="69"/>
        <end position="81"/>
    </location>
</feature>
<protein>
    <submittedName>
        <fullName evidence="2">Uncharacterized protein</fullName>
    </submittedName>
</protein>
<sequence length="91" mass="9261">MAAMRTGAGRAGAGRVRAPGGCCGSITEPSVAVREKWLARERPGRVRPRDRIAVPTDAPSATAGNPVRAAAQPGAAPGSAQYYCGSERAAK</sequence>
<organism evidence="2 3">
    <name type="scientific">Frigoriglobus tundricola</name>
    <dbReference type="NCBI Taxonomy" id="2774151"/>
    <lineage>
        <taxon>Bacteria</taxon>
        <taxon>Pseudomonadati</taxon>
        <taxon>Planctomycetota</taxon>
        <taxon>Planctomycetia</taxon>
        <taxon>Gemmatales</taxon>
        <taxon>Gemmataceae</taxon>
        <taxon>Frigoriglobus</taxon>
    </lineage>
</organism>
<feature type="compositionally biased region" description="Low complexity" evidence="1">
    <location>
        <begin position="1"/>
        <end position="20"/>
    </location>
</feature>
<reference evidence="3" key="1">
    <citation type="submission" date="2020-05" db="EMBL/GenBank/DDBJ databases">
        <title>Frigoriglobus tundricola gen. nov., sp. nov., a psychrotolerant cellulolytic planctomycete of the family Gemmataceae with two divergent copies of 16S rRNA gene.</title>
        <authorList>
            <person name="Kulichevskaya I.S."/>
            <person name="Ivanova A.A."/>
            <person name="Naumoff D.G."/>
            <person name="Beletsky A.V."/>
            <person name="Rijpstra W.I.C."/>
            <person name="Sinninghe Damste J.S."/>
            <person name="Mardanov A.V."/>
            <person name="Ravin N.V."/>
            <person name="Dedysh S.N."/>
        </authorList>
    </citation>
    <scope>NUCLEOTIDE SEQUENCE [LARGE SCALE GENOMIC DNA]</scope>
    <source>
        <strain evidence="3">PL17</strain>
    </source>
</reference>
<dbReference type="KEGG" id="ftj:FTUN_7721"/>
<dbReference type="EMBL" id="CP053452">
    <property type="protein sequence ID" value="QJX00097.1"/>
    <property type="molecule type" value="Genomic_DNA"/>
</dbReference>
<keyword evidence="3" id="KW-1185">Reference proteome</keyword>
<evidence type="ECO:0000313" key="2">
    <source>
        <dbReference type="EMBL" id="QJX00097.1"/>
    </source>
</evidence>
<dbReference type="Proteomes" id="UP000503447">
    <property type="component" value="Chromosome"/>
</dbReference>
<name>A0A6M5Z2Y7_9BACT</name>
<dbReference type="AlphaFoldDB" id="A0A6M5Z2Y7"/>
<gene>
    <name evidence="2" type="ORF">FTUN_7721</name>
</gene>
<accession>A0A6M5Z2Y7</accession>
<proteinExistence type="predicted"/>
<feature type="compositionally biased region" description="Basic and acidic residues" evidence="1">
    <location>
        <begin position="42"/>
        <end position="52"/>
    </location>
</feature>